<dbReference type="EMBL" id="PHUF01000009">
    <property type="protein sequence ID" value="PKB13288.1"/>
    <property type="molecule type" value="Genomic_DNA"/>
</dbReference>
<keyword evidence="2" id="KW-0378">Hydrolase</keyword>
<dbReference type="AlphaFoldDB" id="A0A2N0H2Y7"/>
<dbReference type="Pfam" id="PF07859">
    <property type="entry name" value="Abhydrolase_3"/>
    <property type="match status" value="1"/>
</dbReference>
<organism evidence="5 6">
    <name type="scientific">Novosphingobium kunmingense</name>
    <dbReference type="NCBI Taxonomy" id="1211806"/>
    <lineage>
        <taxon>Bacteria</taxon>
        <taxon>Pseudomonadati</taxon>
        <taxon>Pseudomonadota</taxon>
        <taxon>Alphaproteobacteria</taxon>
        <taxon>Sphingomonadales</taxon>
        <taxon>Sphingomonadaceae</taxon>
        <taxon>Novosphingobium</taxon>
    </lineage>
</organism>
<dbReference type="OrthoDB" id="9806180at2"/>
<dbReference type="Gene3D" id="3.40.50.1820">
    <property type="entry name" value="alpha/beta hydrolase"/>
    <property type="match status" value="1"/>
</dbReference>
<dbReference type="InterPro" id="IPR013094">
    <property type="entry name" value="AB_hydrolase_3"/>
</dbReference>
<evidence type="ECO:0000313" key="5">
    <source>
        <dbReference type="EMBL" id="PKB13288.1"/>
    </source>
</evidence>
<dbReference type="PANTHER" id="PTHR48081:SF8">
    <property type="entry name" value="ALPHA_BETA HYDROLASE FOLD-3 DOMAIN-CONTAINING PROTEIN-RELATED"/>
    <property type="match status" value="1"/>
</dbReference>
<evidence type="ECO:0000256" key="3">
    <source>
        <dbReference type="PROSITE-ProRule" id="PRU10038"/>
    </source>
</evidence>
<evidence type="ECO:0000256" key="2">
    <source>
        <dbReference type="ARBA" id="ARBA00022801"/>
    </source>
</evidence>
<dbReference type="PANTHER" id="PTHR48081">
    <property type="entry name" value="AB HYDROLASE SUPERFAMILY PROTEIN C4A8.06C"/>
    <property type="match status" value="1"/>
</dbReference>
<comment type="similarity">
    <text evidence="1">Belongs to the 'GDXG' lipolytic enzyme family.</text>
</comment>
<sequence>MPSPEFTALVDQLFASPFPPEFPEMREAYLAMGDMLPLPAGVTVEKIQLGGCPCEWVSSAAPGRGTILMLHGGGYCIGGPGSHRHQAAEMALQTGARVALLDYRLAPEHPYPAGLNDALAAYLELSRAAENGPIALAGDSAGAGLAMALLARILSNGHPVPACVYCMSPWVDLTDRATSRTLKASVDPLASSALLDKMASAYAGDLDFADPLVSPVSANFRGAPPTYIQVGTAEVLMDDAINLAKTLADADVDVDLEIRAHMIHVWPWHFPMIPEGRDAIGRACGFITRHLSSAF</sequence>
<gene>
    <name evidence="5" type="ORF">B0I00_3425</name>
</gene>
<evidence type="ECO:0000259" key="4">
    <source>
        <dbReference type="Pfam" id="PF07859"/>
    </source>
</evidence>
<accession>A0A2N0H2Y7</accession>
<dbReference type="InterPro" id="IPR050300">
    <property type="entry name" value="GDXG_lipolytic_enzyme"/>
</dbReference>
<dbReference type="Proteomes" id="UP000232587">
    <property type="component" value="Unassembled WGS sequence"/>
</dbReference>
<name>A0A2N0H2Y7_9SPHN</name>
<evidence type="ECO:0000313" key="6">
    <source>
        <dbReference type="Proteomes" id="UP000232587"/>
    </source>
</evidence>
<dbReference type="SUPFAM" id="SSF53474">
    <property type="entry name" value="alpha/beta-Hydrolases"/>
    <property type="match status" value="1"/>
</dbReference>
<dbReference type="InterPro" id="IPR033140">
    <property type="entry name" value="Lipase_GDXG_put_SER_AS"/>
</dbReference>
<keyword evidence="6" id="KW-1185">Reference proteome</keyword>
<comment type="caution">
    <text evidence="5">The sequence shown here is derived from an EMBL/GenBank/DDBJ whole genome shotgun (WGS) entry which is preliminary data.</text>
</comment>
<dbReference type="RefSeq" id="WP_100868597.1">
    <property type="nucleotide sequence ID" value="NZ_PHUF01000009.1"/>
</dbReference>
<reference evidence="5 6" key="1">
    <citation type="submission" date="2017-11" db="EMBL/GenBank/DDBJ databases">
        <title>Genomic Encyclopedia of Type Strains, Phase III (KMG-III): the genomes of soil and plant-associated and newly described type strains.</title>
        <authorList>
            <person name="Whitman W."/>
        </authorList>
    </citation>
    <scope>NUCLEOTIDE SEQUENCE [LARGE SCALE GENOMIC DNA]</scope>
    <source>
        <strain evidence="5 6">CGMCC 1.12274</strain>
    </source>
</reference>
<protein>
    <submittedName>
        <fullName evidence="5">Acetyl esterase/lipase</fullName>
    </submittedName>
</protein>
<evidence type="ECO:0000256" key="1">
    <source>
        <dbReference type="ARBA" id="ARBA00010515"/>
    </source>
</evidence>
<dbReference type="InterPro" id="IPR029058">
    <property type="entry name" value="AB_hydrolase_fold"/>
</dbReference>
<dbReference type="GO" id="GO:0016787">
    <property type="term" value="F:hydrolase activity"/>
    <property type="evidence" value="ECO:0007669"/>
    <property type="project" value="UniProtKB-KW"/>
</dbReference>
<feature type="active site" evidence="3">
    <location>
        <position position="140"/>
    </location>
</feature>
<feature type="domain" description="Alpha/beta hydrolase fold-3" evidence="4">
    <location>
        <begin position="67"/>
        <end position="266"/>
    </location>
</feature>
<proteinExistence type="inferred from homology"/>
<dbReference type="PROSITE" id="PS01174">
    <property type="entry name" value="LIPASE_GDXG_SER"/>
    <property type="match status" value="1"/>
</dbReference>